<dbReference type="HAMAP" id="MF_00009">
    <property type="entry name" value="Endoribonucl_YbeY"/>
    <property type="match status" value="1"/>
</dbReference>
<comment type="cofactor">
    <cofactor evidence="1">
        <name>Zn(2+)</name>
        <dbReference type="ChEBI" id="CHEBI:29105"/>
    </cofactor>
</comment>
<dbReference type="InterPro" id="IPR002036">
    <property type="entry name" value="YbeY"/>
</dbReference>
<dbReference type="SUPFAM" id="SSF55486">
    <property type="entry name" value="Metalloproteases ('zincins'), catalytic domain"/>
    <property type="match status" value="1"/>
</dbReference>
<evidence type="ECO:0000256" key="6">
    <source>
        <dbReference type="ARBA" id="ARBA00022801"/>
    </source>
</evidence>
<dbReference type="InterPro" id="IPR023091">
    <property type="entry name" value="MetalPrtase_cat_dom_sf_prd"/>
</dbReference>
<gene>
    <name evidence="8" type="ORF">METZ01_LOCUS273401</name>
</gene>
<keyword evidence="6" id="KW-0378">Hydrolase</keyword>
<comment type="similarity">
    <text evidence="2">Belongs to the endoribonuclease YbeY family.</text>
</comment>
<keyword evidence="3" id="KW-0540">Nuclease</keyword>
<dbReference type="GO" id="GO:0004519">
    <property type="term" value="F:endonuclease activity"/>
    <property type="evidence" value="ECO:0007669"/>
    <property type="project" value="UniProtKB-KW"/>
</dbReference>
<evidence type="ECO:0000256" key="5">
    <source>
        <dbReference type="ARBA" id="ARBA00022759"/>
    </source>
</evidence>
<dbReference type="InterPro" id="IPR020549">
    <property type="entry name" value="YbeY_CS"/>
</dbReference>
<dbReference type="Pfam" id="PF02130">
    <property type="entry name" value="YbeY"/>
    <property type="match status" value="1"/>
</dbReference>
<name>A0A382KBZ6_9ZZZZ</name>
<dbReference type="PANTHER" id="PTHR46986">
    <property type="entry name" value="ENDORIBONUCLEASE YBEY, CHLOROPLASTIC"/>
    <property type="match status" value="1"/>
</dbReference>
<keyword evidence="7" id="KW-0862">Zinc</keyword>
<evidence type="ECO:0000256" key="7">
    <source>
        <dbReference type="ARBA" id="ARBA00022833"/>
    </source>
</evidence>
<dbReference type="EMBL" id="UINC01078977">
    <property type="protein sequence ID" value="SVC20547.1"/>
    <property type="molecule type" value="Genomic_DNA"/>
</dbReference>
<evidence type="ECO:0000256" key="2">
    <source>
        <dbReference type="ARBA" id="ARBA00010875"/>
    </source>
</evidence>
<evidence type="ECO:0000256" key="4">
    <source>
        <dbReference type="ARBA" id="ARBA00022723"/>
    </source>
</evidence>
<reference evidence="8" key="1">
    <citation type="submission" date="2018-05" db="EMBL/GenBank/DDBJ databases">
        <authorList>
            <person name="Lanie J.A."/>
            <person name="Ng W.-L."/>
            <person name="Kazmierczak K.M."/>
            <person name="Andrzejewski T.M."/>
            <person name="Davidsen T.M."/>
            <person name="Wayne K.J."/>
            <person name="Tettelin H."/>
            <person name="Glass J.I."/>
            <person name="Rusch D."/>
            <person name="Podicherti R."/>
            <person name="Tsui H.-C.T."/>
            <person name="Winkler M.E."/>
        </authorList>
    </citation>
    <scope>NUCLEOTIDE SEQUENCE</scope>
</reference>
<dbReference type="AlphaFoldDB" id="A0A382KBZ6"/>
<evidence type="ECO:0000313" key="8">
    <source>
        <dbReference type="EMBL" id="SVC20547.1"/>
    </source>
</evidence>
<dbReference type="GO" id="GO:0046872">
    <property type="term" value="F:metal ion binding"/>
    <property type="evidence" value="ECO:0007669"/>
    <property type="project" value="UniProtKB-KW"/>
</dbReference>
<accession>A0A382KBZ6</accession>
<keyword evidence="4" id="KW-0479">Metal-binding</keyword>
<evidence type="ECO:0000256" key="3">
    <source>
        <dbReference type="ARBA" id="ARBA00022722"/>
    </source>
</evidence>
<dbReference type="NCBIfam" id="TIGR00043">
    <property type="entry name" value="rRNA maturation RNase YbeY"/>
    <property type="match status" value="1"/>
</dbReference>
<dbReference type="Gene3D" id="3.40.390.30">
    <property type="entry name" value="Metalloproteases ('zincins'), catalytic domain"/>
    <property type="match status" value="1"/>
</dbReference>
<sequence>MKSFIEGIYFSQDKSVNYHLPKADIDLWINAVNEAVESDSSAKRFISLRLVNSKQMKELNYNFRKKNEFTNVLAFPSQLEDKKEINSLLGDIALCVEVSQKEAETQEKKLEDHLAHLFIHGTLHLMGFDHKKESERNKMENIERRVLIKLGVDDPYS</sequence>
<dbReference type="GO" id="GO:0006364">
    <property type="term" value="P:rRNA processing"/>
    <property type="evidence" value="ECO:0007669"/>
    <property type="project" value="InterPro"/>
</dbReference>
<dbReference type="GO" id="GO:0004222">
    <property type="term" value="F:metalloendopeptidase activity"/>
    <property type="evidence" value="ECO:0007669"/>
    <property type="project" value="InterPro"/>
</dbReference>
<organism evidence="8">
    <name type="scientific">marine metagenome</name>
    <dbReference type="NCBI Taxonomy" id="408172"/>
    <lineage>
        <taxon>unclassified sequences</taxon>
        <taxon>metagenomes</taxon>
        <taxon>ecological metagenomes</taxon>
    </lineage>
</organism>
<evidence type="ECO:0000256" key="1">
    <source>
        <dbReference type="ARBA" id="ARBA00001947"/>
    </source>
</evidence>
<dbReference type="PANTHER" id="PTHR46986:SF1">
    <property type="entry name" value="ENDORIBONUCLEASE YBEY, CHLOROPLASTIC"/>
    <property type="match status" value="1"/>
</dbReference>
<proteinExistence type="inferred from homology"/>
<protein>
    <submittedName>
        <fullName evidence="8">Uncharacterized protein</fullName>
    </submittedName>
</protein>
<keyword evidence="5" id="KW-0255">Endonuclease</keyword>
<dbReference type="PROSITE" id="PS01306">
    <property type="entry name" value="UPF0054"/>
    <property type="match status" value="1"/>
</dbReference>